<evidence type="ECO:0000313" key="2">
    <source>
        <dbReference type="EMBL" id="EFW92167.1"/>
    </source>
</evidence>
<reference evidence="2 4" key="1">
    <citation type="journal article" date="2014" name="ISME J.">
        <title>Trehalose/2-sulfotrehalose biosynthesis and glycine-betaine uptake are widely spread mechanisms for osmoadaptation in the Halobacteriales.</title>
        <authorList>
            <person name="Youssef N.H."/>
            <person name="Savage-Ashlock K.N."/>
            <person name="McCully A.L."/>
            <person name="Luedtke B."/>
            <person name="Shaw E.I."/>
            <person name="Hoff W.D."/>
            <person name="Elshahed M.S."/>
        </authorList>
    </citation>
    <scope>NUCLEOTIDE SEQUENCE [LARGE SCALE GENOMIC DNA]</scope>
    <source>
        <strain evidence="2 4">DX253</strain>
    </source>
</reference>
<dbReference type="RefSeq" id="WP_007980010.1">
    <property type="nucleotide sequence ID" value="NZ_AEMG01000009.1"/>
</dbReference>
<evidence type="ECO:0000256" key="1">
    <source>
        <dbReference type="SAM" id="MobiDB-lite"/>
    </source>
</evidence>
<name>E7QU88_HALPU</name>
<evidence type="ECO:0000313" key="4">
    <source>
        <dbReference type="Proteomes" id="UP000003751"/>
    </source>
</evidence>
<dbReference type="EMBL" id="FRAN01000003">
    <property type="protein sequence ID" value="SHK90767.1"/>
    <property type="molecule type" value="Genomic_DNA"/>
</dbReference>
<feature type="compositionally biased region" description="Acidic residues" evidence="1">
    <location>
        <begin position="68"/>
        <end position="80"/>
    </location>
</feature>
<dbReference type="AlphaFoldDB" id="E7QU88"/>
<dbReference type="Proteomes" id="UP000003751">
    <property type="component" value="Unassembled WGS sequence"/>
</dbReference>
<proteinExistence type="predicted"/>
<dbReference type="Proteomes" id="UP000184203">
    <property type="component" value="Unassembled WGS sequence"/>
</dbReference>
<evidence type="ECO:0000313" key="3">
    <source>
        <dbReference type="EMBL" id="SHK90767.1"/>
    </source>
</evidence>
<feature type="region of interest" description="Disordered" evidence="1">
    <location>
        <begin position="64"/>
        <end position="88"/>
    </location>
</feature>
<dbReference type="EMBL" id="AEMG01000009">
    <property type="protein sequence ID" value="EFW92167.1"/>
    <property type="molecule type" value="Genomic_DNA"/>
</dbReference>
<reference evidence="3" key="2">
    <citation type="submission" date="2016-11" db="EMBL/GenBank/DDBJ databases">
        <authorList>
            <person name="Jaros S."/>
            <person name="Januszkiewicz K."/>
            <person name="Wedrychowicz H."/>
        </authorList>
    </citation>
    <scope>NUCLEOTIDE SEQUENCE [LARGE SCALE GENOMIC DNA]</scope>
    <source>
        <strain evidence="3">DX253</strain>
    </source>
</reference>
<dbReference type="STRING" id="797209.GCA_000376445_02423"/>
<gene>
    <name evidence="3" type="ORF">SAMN05444342_2579</name>
    <name evidence="2" type="ORF">ZOD2009_11840</name>
</gene>
<keyword evidence="5" id="KW-1185">Reference proteome</keyword>
<dbReference type="PATRIC" id="fig|797209.4.peg.2333"/>
<organism evidence="2 4">
    <name type="scientific">Haladaptatus paucihalophilus DX253</name>
    <dbReference type="NCBI Taxonomy" id="797209"/>
    <lineage>
        <taxon>Archaea</taxon>
        <taxon>Methanobacteriati</taxon>
        <taxon>Methanobacteriota</taxon>
        <taxon>Stenosarchaea group</taxon>
        <taxon>Halobacteria</taxon>
        <taxon>Halobacteriales</taxon>
        <taxon>Haladaptataceae</taxon>
        <taxon>Haladaptatus</taxon>
    </lineage>
</organism>
<sequence length="116" mass="12287">MSLLKINIEKPALVEERVYPDRDSAPATASTKSESSCPSLSSVLKPLLGLLFVVGAALFVAKRRSGTDDEDDEISADDFSSEPAGSGKLTRKLGLLASLLGVVLVARKRRGGNDNE</sequence>
<accession>E7QU88</accession>
<feature type="region of interest" description="Disordered" evidence="1">
    <location>
        <begin position="17"/>
        <end position="40"/>
    </location>
</feature>
<reference evidence="5" key="3">
    <citation type="submission" date="2016-11" db="EMBL/GenBank/DDBJ databases">
        <authorList>
            <person name="Varghese N."/>
            <person name="Submissions S."/>
        </authorList>
    </citation>
    <scope>NUCLEOTIDE SEQUENCE [LARGE SCALE GENOMIC DNA]</scope>
    <source>
        <strain evidence="5">DX253</strain>
    </source>
</reference>
<protein>
    <submittedName>
        <fullName evidence="2">Uncharacterized protein</fullName>
    </submittedName>
</protein>
<evidence type="ECO:0000313" key="5">
    <source>
        <dbReference type="Proteomes" id="UP000184203"/>
    </source>
</evidence>
<feature type="compositionally biased region" description="Low complexity" evidence="1">
    <location>
        <begin position="30"/>
        <end position="40"/>
    </location>
</feature>